<protein>
    <submittedName>
        <fullName evidence="2">Uncharacterized protein</fullName>
    </submittedName>
</protein>
<name>A0A8J5GWN1_ZINOF</name>
<evidence type="ECO:0000256" key="1">
    <source>
        <dbReference type="SAM" id="MobiDB-lite"/>
    </source>
</evidence>
<gene>
    <name evidence="2" type="ORF">ZIOFF_023365</name>
</gene>
<evidence type="ECO:0000313" key="2">
    <source>
        <dbReference type="EMBL" id="KAG6513058.1"/>
    </source>
</evidence>
<dbReference type="AlphaFoldDB" id="A0A8J5GWN1"/>
<dbReference type="SUPFAM" id="SSF51445">
    <property type="entry name" value="(Trans)glycosidases"/>
    <property type="match status" value="1"/>
</dbReference>
<proteinExistence type="predicted"/>
<dbReference type="PANTHER" id="PTHR32227">
    <property type="entry name" value="GLUCAN ENDO-1,3-BETA-GLUCOSIDASE BG1-RELATED-RELATED"/>
    <property type="match status" value="1"/>
</dbReference>
<keyword evidence="3" id="KW-1185">Reference proteome</keyword>
<comment type="caution">
    <text evidence="2">The sequence shown here is derived from an EMBL/GenBank/DDBJ whole genome shotgun (WGS) entry which is preliminary data.</text>
</comment>
<dbReference type="GO" id="GO:0005975">
    <property type="term" value="P:carbohydrate metabolic process"/>
    <property type="evidence" value="ECO:0007669"/>
    <property type="project" value="InterPro"/>
</dbReference>
<evidence type="ECO:0000313" key="3">
    <source>
        <dbReference type="Proteomes" id="UP000734854"/>
    </source>
</evidence>
<dbReference type="Proteomes" id="UP000734854">
    <property type="component" value="Unassembled WGS sequence"/>
</dbReference>
<sequence length="199" mass="21687">MDIPATVMWAYLTVAVTALALASSLVPSLAINYGTTMSRPMLPSTSCKRSRPMGSRRLSCSMPMNGCSAPSSALISRSRSPSPTTSSSLCNSLSMLLLETSLNEATFMKTTFSTLKNIQTALNEASVKDQIKVTAPLNADVYNSPSNNSVPSSGDFRFNIHGLMVDMVRLMHSNDSLFVVNIYNYLSLDPNPNYWRLDL</sequence>
<dbReference type="GO" id="GO:0004553">
    <property type="term" value="F:hydrolase activity, hydrolyzing O-glycosyl compounds"/>
    <property type="evidence" value="ECO:0007669"/>
    <property type="project" value="InterPro"/>
</dbReference>
<dbReference type="InterPro" id="IPR017853">
    <property type="entry name" value="GH"/>
</dbReference>
<dbReference type="EMBL" id="JACMSC010000007">
    <property type="protein sequence ID" value="KAG6513058.1"/>
    <property type="molecule type" value="Genomic_DNA"/>
</dbReference>
<accession>A0A8J5GWN1</accession>
<reference evidence="2 3" key="1">
    <citation type="submission" date="2020-08" db="EMBL/GenBank/DDBJ databases">
        <title>Plant Genome Project.</title>
        <authorList>
            <person name="Zhang R.-G."/>
        </authorList>
    </citation>
    <scope>NUCLEOTIDE SEQUENCE [LARGE SCALE GENOMIC DNA]</scope>
    <source>
        <tissue evidence="2">Rhizome</tissue>
    </source>
</reference>
<dbReference type="InterPro" id="IPR044965">
    <property type="entry name" value="Glyco_hydro_17_plant"/>
</dbReference>
<dbReference type="Gene3D" id="3.20.20.80">
    <property type="entry name" value="Glycosidases"/>
    <property type="match status" value="1"/>
</dbReference>
<feature type="region of interest" description="Disordered" evidence="1">
    <location>
        <begin position="42"/>
        <end position="63"/>
    </location>
</feature>
<organism evidence="2 3">
    <name type="scientific">Zingiber officinale</name>
    <name type="common">Ginger</name>
    <name type="synonym">Amomum zingiber</name>
    <dbReference type="NCBI Taxonomy" id="94328"/>
    <lineage>
        <taxon>Eukaryota</taxon>
        <taxon>Viridiplantae</taxon>
        <taxon>Streptophyta</taxon>
        <taxon>Embryophyta</taxon>
        <taxon>Tracheophyta</taxon>
        <taxon>Spermatophyta</taxon>
        <taxon>Magnoliopsida</taxon>
        <taxon>Liliopsida</taxon>
        <taxon>Zingiberales</taxon>
        <taxon>Zingiberaceae</taxon>
        <taxon>Zingiber</taxon>
    </lineage>
</organism>